<accession>G7H3R8</accession>
<dbReference type="InterPro" id="IPR032710">
    <property type="entry name" value="NTF2-like_dom_sf"/>
</dbReference>
<dbReference type="SUPFAM" id="SSF54427">
    <property type="entry name" value="NTF2-like"/>
    <property type="match status" value="1"/>
</dbReference>
<dbReference type="NCBIfam" id="TIGR02246">
    <property type="entry name" value="SgcJ/EcaC family oxidoreductase"/>
    <property type="match status" value="1"/>
</dbReference>
<dbReference type="Gene3D" id="3.10.450.50">
    <property type="match status" value="1"/>
</dbReference>
<gene>
    <name evidence="2" type="ORF">GOARA_057_00170</name>
</gene>
<dbReference type="EMBL" id="BAEE01000057">
    <property type="protein sequence ID" value="GAB10493.1"/>
    <property type="molecule type" value="Genomic_DNA"/>
</dbReference>
<dbReference type="InterPro" id="IPR027843">
    <property type="entry name" value="DUF4440"/>
</dbReference>
<dbReference type="Proteomes" id="UP000035088">
    <property type="component" value="Unassembled WGS sequence"/>
</dbReference>
<dbReference type="Pfam" id="PF14534">
    <property type="entry name" value="DUF4440"/>
    <property type="match status" value="1"/>
</dbReference>
<dbReference type="AlphaFoldDB" id="G7H3R8"/>
<name>G7H3R8_9ACTN</name>
<dbReference type="OrthoDB" id="2887901at2"/>
<evidence type="ECO:0000313" key="2">
    <source>
        <dbReference type="EMBL" id="GAB10493.1"/>
    </source>
</evidence>
<organism evidence="2 3">
    <name type="scientific">Gordonia araii NBRC 100433</name>
    <dbReference type="NCBI Taxonomy" id="1073574"/>
    <lineage>
        <taxon>Bacteria</taxon>
        <taxon>Bacillati</taxon>
        <taxon>Actinomycetota</taxon>
        <taxon>Actinomycetes</taxon>
        <taxon>Mycobacteriales</taxon>
        <taxon>Gordoniaceae</taxon>
        <taxon>Gordonia</taxon>
    </lineage>
</organism>
<reference evidence="2 3" key="1">
    <citation type="submission" date="2011-11" db="EMBL/GenBank/DDBJ databases">
        <title>Whole genome shotgun sequence of Gordonia araii NBRC 100433.</title>
        <authorList>
            <person name="Yoshida Y."/>
            <person name="Hosoyama A."/>
            <person name="Tsuchikane K."/>
            <person name="Katsumata H."/>
            <person name="Yamazaki S."/>
            <person name="Fujita N."/>
        </authorList>
    </citation>
    <scope>NUCLEOTIDE SEQUENCE [LARGE SCALE GENOMIC DNA]</scope>
    <source>
        <strain evidence="2 3">NBRC 100433</strain>
    </source>
</reference>
<feature type="domain" description="DUF4440" evidence="1">
    <location>
        <begin position="13"/>
        <end position="117"/>
    </location>
</feature>
<proteinExistence type="predicted"/>
<protein>
    <recommendedName>
        <fullName evidence="1">DUF4440 domain-containing protein</fullName>
    </recommendedName>
</protein>
<evidence type="ECO:0000313" key="3">
    <source>
        <dbReference type="Proteomes" id="UP000035088"/>
    </source>
</evidence>
<evidence type="ECO:0000259" key="1">
    <source>
        <dbReference type="Pfam" id="PF14534"/>
    </source>
</evidence>
<keyword evidence="3" id="KW-1185">Reference proteome</keyword>
<comment type="caution">
    <text evidence="2">The sequence shown here is derived from an EMBL/GenBank/DDBJ whole genome shotgun (WGS) entry which is preliminary data.</text>
</comment>
<dbReference type="STRING" id="1073574.GOARA_057_00170"/>
<dbReference type="RefSeq" id="WP_007322568.1">
    <property type="nucleotide sequence ID" value="NZ_BAEE01000057.1"/>
</dbReference>
<dbReference type="InterPro" id="IPR011944">
    <property type="entry name" value="Steroid_delta5-4_isomerase"/>
</dbReference>
<sequence>MEPQIPAGIGESLERMRAAWDAGDPGAYAAEFTDDATYVIFIGTLTVGREAIRDDHVPLFERWQKGSKMSLKVVDVKQLGPDVAIVVTEGGIGKGSRIKLDKVQTYVFVREPDRWRCAAFQNTKRKRLFAAINESEKKRLARKA</sequence>